<dbReference type="EMBL" id="SWKV01000023">
    <property type="protein sequence ID" value="KAF3040952.1"/>
    <property type="molecule type" value="Genomic_DNA"/>
</dbReference>
<dbReference type="Gene3D" id="1.25.10.10">
    <property type="entry name" value="Leucine-rich Repeat Variant"/>
    <property type="match status" value="1"/>
</dbReference>
<dbReference type="FunFam" id="3.40.50.1240:FF:000033">
    <property type="entry name" value="Chromosome 12, whole genome shotgun sequence"/>
    <property type="match status" value="1"/>
</dbReference>
<dbReference type="InterPro" id="IPR033379">
    <property type="entry name" value="Acid_Pase_AS"/>
</dbReference>
<dbReference type="SUPFAM" id="SSF53254">
    <property type="entry name" value="Phosphoglycerate mutase-like"/>
    <property type="match status" value="1"/>
</dbReference>
<dbReference type="Pfam" id="PF00328">
    <property type="entry name" value="His_Phos_2"/>
    <property type="match status" value="1"/>
</dbReference>
<dbReference type="SUPFAM" id="SSF48371">
    <property type="entry name" value="ARM repeat"/>
    <property type="match status" value="1"/>
</dbReference>
<evidence type="ECO:0000256" key="11">
    <source>
        <dbReference type="ARBA" id="ARBA00023136"/>
    </source>
</evidence>
<dbReference type="Pfam" id="PF07718">
    <property type="entry name" value="Coatamer_beta_C"/>
    <property type="match status" value="1"/>
</dbReference>
<dbReference type="GO" id="GO:0016158">
    <property type="term" value="F:inositol hexakisphosphate 3-phosphatase activity"/>
    <property type="evidence" value="ECO:0007669"/>
    <property type="project" value="UniProtKB-EC"/>
</dbReference>
<keyword evidence="12" id="KW-0968">Cytoplasmic vesicle</keyword>
<dbReference type="FunFam" id="1.25.10.10:FF:000260">
    <property type="entry name" value="Coatomer subunit beta"/>
    <property type="match status" value="1"/>
</dbReference>
<dbReference type="InterPro" id="IPR029446">
    <property type="entry name" value="COPB1_appendage_platform_dom"/>
</dbReference>
<evidence type="ECO:0000313" key="18">
    <source>
        <dbReference type="Proteomes" id="UP000758155"/>
    </source>
</evidence>
<dbReference type="InterPro" id="IPR011710">
    <property type="entry name" value="Coatomer_bsu_C"/>
</dbReference>
<gene>
    <name evidence="17" type="primary">SEC26</name>
    <name evidence="17" type="ORF">E8E12_008481</name>
</gene>
<evidence type="ECO:0000256" key="2">
    <source>
        <dbReference type="ARBA" id="ARBA00004347"/>
    </source>
</evidence>
<dbReference type="PANTHER" id="PTHR10635:SF0">
    <property type="entry name" value="COATOMER SUBUNIT BETA"/>
    <property type="match status" value="1"/>
</dbReference>
<comment type="subcellular location">
    <subcellularLocation>
        <location evidence="2">Cytoplasmic vesicle</location>
        <location evidence="2">COPI-coated vesicle membrane</location>
        <topology evidence="2">Peripheral membrane protein</topology>
        <orientation evidence="2">Cytoplasmic side</orientation>
    </subcellularLocation>
    <subcellularLocation>
        <location evidence="1">Golgi apparatus membrane</location>
        <topology evidence="1">Peripheral membrane protein</topology>
        <orientation evidence="1">Cytoplasmic side</orientation>
    </subcellularLocation>
</comment>
<keyword evidence="7" id="KW-0677">Repeat</keyword>
<comment type="caution">
    <text evidence="17">The sequence shown here is derived from an EMBL/GenBank/DDBJ whole genome shotgun (WGS) entry which is preliminary data.</text>
</comment>
<reference evidence="17" key="1">
    <citation type="submission" date="2019-04" db="EMBL/GenBank/DDBJ databases">
        <title>Sequencing of skin fungus with MAO and IRED activity.</title>
        <authorList>
            <person name="Marsaioli A.J."/>
            <person name="Bonatto J.M.C."/>
            <person name="Reis Junior O."/>
        </authorList>
    </citation>
    <scope>NUCLEOTIDE SEQUENCE</scope>
    <source>
        <strain evidence="17">28M1</strain>
    </source>
</reference>
<dbReference type="EC" id="3.1.3.8" evidence="4"/>
<keyword evidence="10" id="KW-0333">Golgi apparatus</keyword>
<dbReference type="InterPro" id="IPR000560">
    <property type="entry name" value="His_Pase_clade-2"/>
</dbReference>
<organism evidence="17 18">
    <name type="scientific">Didymella heteroderae</name>
    <dbReference type="NCBI Taxonomy" id="1769908"/>
    <lineage>
        <taxon>Eukaryota</taxon>
        <taxon>Fungi</taxon>
        <taxon>Dikarya</taxon>
        <taxon>Ascomycota</taxon>
        <taxon>Pezizomycotina</taxon>
        <taxon>Dothideomycetes</taxon>
        <taxon>Pleosporomycetidae</taxon>
        <taxon>Pleosporales</taxon>
        <taxon>Pleosporineae</taxon>
        <taxon>Didymellaceae</taxon>
        <taxon>Didymella</taxon>
    </lineage>
</organism>
<dbReference type="Gene3D" id="3.40.50.1240">
    <property type="entry name" value="Phosphoglycerate mutase-like"/>
    <property type="match status" value="1"/>
</dbReference>
<feature type="domain" description="Coatomer beta subunit C-terminal" evidence="15">
    <location>
        <begin position="680"/>
        <end position="814"/>
    </location>
</feature>
<evidence type="ECO:0000259" key="15">
    <source>
        <dbReference type="Pfam" id="PF07718"/>
    </source>
</evidence>
<feature type="domain" description="Clathrin/coatomer adaptor adaptin-like N-terminal" evidence="14">
    <location>
        <begin position="22"/>
        <end position="492"/>
    </location>
</feature>
<dbReference type="InterPro" id="IPR002553">
    <property type="entry name" value="Clathrin/coatomer_adapt-like_N"/>
</dbReference>
<comment type="similarity">
    <text evidence="3">Belongs to the histidine acid phosphatase family.</text>
</comment>
<evidence type="ECO:0000256" key="4">
    <source>
        <dbReference type="ARBA" id="ARBA00012632"/>
    </source>
</evidence>
<dbReference type="PANTHER" id="PTHR10635">
    <property type="entry name" value="COATOMER SUBUNIT BETA"/>
    <property type="match status" value="1"/>
</dbReference>
<feature type="region of interest" description="Disordered" evidence="13">
    <location>
        <begin position="497"/>
        <end position="517"/>
    </location>
</feature>
<dbReference type="CDD" id="cd07061">
    <property type="entry name" value="HP_HAP_like"/>
    <property type="match status" value="1"/>
</dbReference>
<keyword evidence="9" id="KW-0653">Protein transport</keyword>
<evidence type="ECO:0000259" key="14">
    <source>
        <dbReference type="Pfam" id="PF01602"/>
    </source>
</evidence>
<evidence type="ECO:0000256" key="13">
    <source>
        <dbReference type="SAM" id="MobiDB-lite"/>
    </source>
</evidence>
<evidence type="ECO:0000256" key="5">
    <source>
        <dbReference type="ARBA" id="ARBA00022448"/>
    </source>
</evidence>
<dbReference type="GO" id="GO:0005198">
    <property type="term" value="F:structural molecule activity"/>
    <property type="evidence" value="ECO:0007669"/>
    <property type="project" value="InterPro"/>
</dbReference>
<dbReference type="GO" id="GO:0006888">
    <property type="term" value="P:endoplasmic reticulum to Golgi vesicle-mediated transport"/>
    <property type="evidence" value="ECO:0007669"/>
    <property type="project" value="TreeGrafter"/>
</dbReference>
<dbReference type="GO" id="GO:0030126">
    <property type="term" value="C:COPI vesicle coat"/>
    <property type="evidence" value="ECO:0007669"/>
    <property type="project" value="InterPro"/>
</dbReference>
<dbReference type="GO" id="GO:0000139">
    <property type="term" value="C:Golgi membrane"/>
    <property type="evidence" value="ECO:0007669"/>
    <property type="project" value="UniProtKB-SubCell"/>
</dbReference>
<name>A0A9P4WRY5_9PLEO</name>
<dbReference type="InterPro" id="IPR011989">
    <property type="entry name" value="ARM-like"/>
</dbReference>
<dbReference type="PROSITE" id="PS00616">
    <property type="entry name" value="HIS_ACID_PHOSPHAT_1"/>
    <property type="match status" value="1"/>
</dbReference>
<evidence type="ECO:0000256" key="3">
    <source>
        <dbReference type="ARBA" id="ARBA00005375"/>
    </source>
</evidence>
<accession>A0A9P4WRY5</accession>
<proteinExistence type="inferred from homology"/>
<dbReference type="GO" id="GO:0006886">
    <property type="term" value="P:intracellular protein transport"/>
    <property type="evidence" value="ECO:0007669"/>
    <property type="project" value="InterPro"/>
</dbReference>
<dbReference type="GO" id="GO:0006891">
    <property type="term" value="P:intra-Golgi vesicle-mediated transport"/>
    <property type="evidence" value="ECO:0007669"/>
    <property type="project" value="TreeGrafter"/>
</dbReference>
<keyword evidence="11" id="KW-0472">Membrane</keyword>
<feature type="region of interest" description="Disordered" evidence="13">
    <location>
        <begin position="690"/>
        <end position="715"/>
    </location>
</feature>
<evidence type="ECO:0000256" key="9">
    <source>
        <dbReference type="ARBA" id="ARBA00022927"/>
    </source>
</evidence>
<evidence type="ECO:0000256" key="1">
    <source>
        <dbReference type="ARBA" id="ARBA00004255"/>
    </source>
</evidence>
<keyword evidence="8" id="KW-0931">ER-Golgi transport</keyword>
<protein>
    <recommendedName>
        <fullName evidence="4">3-phytase</fullName>
        <ecNumber evidence="4">3.1.3.8</ecNumber>
    </recommendedName>
</protein>
<dbReference type="OrthoDB" id="10261439at2759"/>
<keyword evidence="5" id="KW-0813">Transport</keyword>
<sequence length="1482" mass="163579">MATFLENAYSLVHQDNAADVPSENELKTALEKGNDEQKIETMKKILAIMLNGDAKTGLLMHIIRFVMPSKSKPLKKLMYFFFEVCPKHDAQGKLRQEWILVCNAIRFDLQAPNEYVRGNTLRFVTKLRDAELVEPLLQPVRQCLTHRHAYVRKNATFAIASIFTHLPELMPDAPDLLTTFLDDENDPTCKRNAFAALTSISHEKALEYLSTVFDAIPNHEELLLLAELEFIRRDAAVNPGNKAKYLRLIFDLLESQVSTVIYEAAHALTTLTSNPVAVKAAAGKFVELAVKEPDNNVKLIVLERVNQLRDKNEGVLDDLTMEILRVLSSTDLDVRKKALHIAMEMISSRNVEEVVLLLKKELMKTVDEQYDKNSEYRSILISAIHQAAIKFPEVAASVVGSLMDFISDVSSNASAVDVISFVKEVVERFPDLRPSIIERLVSTLGEVRAGKVYRGVLWIIGEYALEVKDIQDAWKGIRSSLGEIPILASEQKLLDDASEGKEGEDQVNGHSKTAAPTGSRKVLADGTYATESALTSSAAAKAKLDAVKNSQKPPLRQLVLDGDYYLATVLSSTLTKLVMRYSELSQNAARTNALRAEAMLIMISVIRVGQSQFVKTLIDEDSVDRIMTCVRSLSEFSQKKELETVFLEDTRKSFATMVQTEEKKRAAKEASERMKSAVNVDDSFSIRQLKKKDAEGNDEIEQDLERATGGDTATEDMSSKLSRVVQLTGFSDPVYAEAYVKVHQFDIVLDVLLVNQTTETLQNLTVEFATLGDLKVVERPPTQNVGPHDFINLQSTIKVSSTDTGVIFGNVLYEGEKGVDSNVVILNDVHVDIMDYIKPAQCTETQFRTMWTEFEWENKVNINSKAKSLREFLKQLMACTNMSCLTPEASMKGDCQFLSANLYARSVFGEDALANLSIEQEGNNGPITGFVRIRSRLIFADVNFVPRMPPPTTIRASSNAGSPASDVYPPSGTVVNSLLFPPESVVGFPGPTPTGVEPNAIQTAPSYPYNQDEAKSFPLIAPQPRGNNEQSKFDITRYWGNLSPWYSLRSADYGLPDASPLVPEGCDVTQMLLLYRHGARYPTSGAAPGTFAQKVVNATKTGGLAFSGELSFLSDWTYKLGAELLTPFGRSQNFMLGVEYRQLYGHLLNNFTASGKLPVFRTQSQDRMVKTAENFAAGFFGVPEYMSEVNIEILVESPGVNNSGAPYEVCLNSNVASKGSIGSTVAAKFATNAFNSTIARLQTQAKGINFTATDAIAMLQLCSYETHALGYSAFCDLFSEEDFLNYEYYYDLSFYYNNGPGSPVAAAQGKGYLDEYIGRFTGQYPSAQSALNETFDNSSTYFPLTQSIYADATHEVVVLDVLTAFNLTALFDGPPLSPTGNRHENSFVASRLVPFATHFTTQVLECPAKSPSKQLRFIVNDAVVPINGSHAGCPADKDGLCSFDNVVSVLKKRSAEIDYTYDCLGNYTASPGMNYNGRAPKS</sequence>
<evidence type="ECO:0000313" key="17">
    <source>
        <dbReference type="EMBL" id="KAF3040952.1"/>
    </source>
</evidence>
<evidence type="ECO:0000256" key="6">
    <source>
        <dbReference type="ARBA" id="ARBA00022490"/>
    </source>
</evidence>
<keyword evidence="6" id="KW-0963">Cytoplasm</keyword>
<evidence type="ECO:0000256" key="8">
    <source>
        <dbReference type="ARBA" id="ARBA00022892"/>
    </source>
</evidence>
<feature type="domain" description="Coatomer beta subunit appendage platform" evidence="16">
    <location>
        <begin position="820"/>
        <end position="936"/>
    </location>
</feature>
<keyword evidence="18" id="KW-1185">Reference proteome</keyword>
<dbReference type="InterPro" id="IPR016460">
    <property type="entry name" value="COPB1"/>
</dbReference>
<evidence type="ECO:0000259" key="16">
    <source>
        <dbReference type="Pfam" id="PF14806"/>
    </source>
</evidence>
<dbReference type="Proteomes" id="UP000758155">
    <property type="component" value="Unassembled WGS sequence"/>
</dbReference>
<evidence type="ECO:0000256" key="12">
    <source>
        <dbReference type="ARBA" id="ARBA00023329"/>
    </source>
</evidence>
<dbReference type="InterPro" id="IPR016024">
    <property type="entry name" value="ARM-type_fold"/>
</dbReference>
<dbReference type="Pfam" id="PF14806">
    <property type="entry name" value="Coatomer_b_Cpla"/>
    <property type="match status" value="1"/>
</dbReference>
<dbReference type="Pfam" id="PF01602">
    <property type="entry name" value="Adaptin_N"/>
    <property type="match status" value="1"/>
</dbReference>
<evidence type="ECO:0000256" key="7">
    <source>
        <dbReference type="ARBA" id="ARBA00022737"/>
    </source>
</evidence>
<evidence type="ECO:0000256" key="10">
    <source>
        <dbReference type="ARBA" id="ARBA00023034"/>
    </source>
</evidence>
<dbReference type="InterPro" id="IPR029033">
    <property type="entry name" value="His_PPase_superfam"/>
</dbReference>